<evidence type="ECO:0000313" key="5">
    <source>
        <dbReference type="Proteomes" id="UP001208017"/>
    </source>
</evidence>
<evidence type="ECO:0000256" key="2">
    <source>
        <dbReference type="ARBA" id="ARBA00022737"/>
    </source>
</evidence>
<dbReference type="Gene3D" id="3.40.250.10">
    <property type="entry name" value="Rhodanese-like domain"/>
    <property type="match status" value="2"/>
</dbReference>
<feature type="domain" description="Rhodanese" evidence="3">
    <location>
        <begin position="166"/>
        <end position="281"/>
    </location>
</feature>
<dbReference type="InterPro" id="IPR036873">
    <property type="entry name" value="Rhodanese-like_dom_sf"/>
</dbReference>
<dbReference type="Proteomes" id="UP001208017">
    <property type="component" value="Unassembled WGS sequence"/>
</dbReference>
<gene>
    <name evidence="4" type="ORF">OS242_06855</name>
</gene>
<dbReference type="EMBL" id="JAPMLT010000002">
    <property type="protein sequence ID" value="MCX7569679.1"/>
    <property type="molecule type" value="Genomic_DNA"/>
</dbReference>
<keyword evidence="2" id="KW-0677">Repeat</keyword>
<evidence type="ECO:0000259" key="3">
    <source>
        <dbReference type="PROSITE" id="PS50206"/>
    </source>
</evidence>
<dbReference type="SUPFAM" id="SSF52821">
    <property type="entry name" value="Rhodanese/Cell cycle control phosphatase"/>
    <property type="match status" value="2"/>
</dbReference>
<accession>A0ABT3WYC9</accession>
<organism evidence="4 5">
    <name type="scientific">Tumebacillus lacus</name>
    <dbReference type="NCBI Taxonomy" id="2995335"/>
    <lineage>
        <taxon>Bacteria</taxon>
        <taxon>Bacillati</taxon>
        <taxon>Bacillota</taxon>
        <taxon>Bacilli</taxon>
        <taxon>Bacillales</taxon>
        <taxon>Alicyclobacillaceae</taxon>
        <taxon>Tumebacillus</taxon>
    </lineage>
</organism>
<sequence length="286" mass="31345">MKNTQLVSMEWLVEQLENPEVRVVDCRFVLGSPQAGLAAYVEGHLPGAFYLDLEQDLSGKKGTHGGRHPLPDLNELAEKLGAAGIDRSVKVVCYDDQGGAMASRCWWLLKYMGHDNVALLEGGYSLWREQGRSVTTDVPSVAPRVFPVDVRPEMIASMEDVKSRLHSEDTVLLDAREEPRYLGIHEPIDKVAGHIPGAHNAFWKEGLTDKGTIKGADEQKARFANVPGLAENADKEVIVYCGSGVTACPNVLALTEAGYQNVKLYLGSWSDWSSYADNPVAVKKPE</sequence>
<dbReference type="PANTHER" id="PTHR11364">
    <property type="entry name" value="THIOSULFATE SULFERTANSFERASE"/>
    <property type="match status" value="1"/>
</dbReference>
<dbReference type="InterPro" id="IPR045078">
    <property type="entry name" value="TST/MPST-like"/>
</dbReference>
<dbReference type="PROSITE" id="PS50206">
    <property type="entry name" value="RHODANESE_3"/>
    <property type="match status" value="2"/>
</dbReference>
<dbReference type="InterPro" id="IPR001763">
    <property type="entry name" value="Rhodanese-like_dom"/>
</dbReference>
<name>A0ABT3WYC9_9BACL</name>
<keyword evidence="5" id="KW-1185">Reference proteome</keyword>
<reference evidence="4 5" key="1">
    <citation type="submission" date="2022-11" db="EMBL/GenBank/DDBJ databases">
        <title>Study of microbial diversity in lake waters.</title>
        <authorList>
            <person name="Zhang J."/>
        </authorList>
    </citation>
    <scope>NUCLEOTIDE SEQUENCE [LARGE SCALE GENOMIC DNA]</scope>
    <source>
        <strain evidence="4 5">DT12</strain>
    </source>
</reference>
<dbReference type="PANTHER" id="PTHR11364:SF27">
    <property type="entry name" value="SULFURTRANSFERASE"/>
    <property type="match status" value="1"/>
</dbReference>
<evidence type="ECO:0000313" key="4">
    <source>
        <dbReference type="EMBL" id="MCX7569679.1"/>
    </source>
</evidence>
<dbReference type="CDD" id="cd01449">
    <property type="entry name" value="TST_Repeat_2"/>
    <property type="match status" value="1"/>
</dbReference>
<proteinExistence type="predicted"/>
<dbReference type="PROSITE" id="PS00380">
    <property type="entry name" value="RHODANESE_1"/>
    <property type="match status" value="1"/>
</dbReference>
<dbReference type="InterPro" id="IPR001307">
    <property type="entry name" value="Thiosulphate_STrfase_CS"/>
</dbReference>
<comment type="caution">
    <text evidence="4">The sequence shown here is derived from an EMBL/GenBank/DDBJ whole genome shotgun (WGS) entry which is preliminary data.</text>
</comment>
<dbReference type="RefSeq" id="WP_267150992.1">
    <property type="nucleotide sequence ID" value="NZ_JAPMLT010000002.1"/>
</dbReference>
<evidence type="ECO:0000256" key="1">
    <source>
        <dbReference type="ARBA" id="ARBA00022679"/>
    </source>
</evidence>
<keyword evidence="1" id="KW-0808">Transferase</keyword>
<dbReference type="CDD" id="cd01448">
    <property type="entry name" value="TST_Repeat_1"/>
    <property type="match status" value="1"/>
</dbReference>
<feature type="domain" description="Rhodanese" evidence="3">
    <location>
        <begin position="17"/>
        <end position="136"/>
    </location>
</feature>
<dbReference type="Pfam" id="PF00581">
    <property type="entry name" value="Rhodanese"/>
    <property type="match status" value="2"/>
</dbReference>
<protein>
    <submittedName>
        <fullName evidence="4">Sulfurtransferase</fullName>
    </submittedName>
</protein>
<dbReference type="SMART" id="SM00450">
    <property type="entry name" value="RHOD"/>
    <property type="match status" value="2"/>
</dbReference>